<evidence type="ECO:0000256" key="2">
    <source>
        <dbReference type="ARBA" id="ARBA00009530"/>
    </source>
</evidence>
<name>A0AA39HH26_9BILA</name>
<comment type="subcellular location">
    <subcellularLocation>
        <location evidence="1">Membrane</location>
    </subcellularLocation>
</comment>
<keyword evidence="4 6" id="KW-1133">Transmembrane helix</keyword>
<evidence type="ECO:0000256" key="3">
    <source>
        <dbReference type="ARBA" id="ARBA00022692"/>
    </source>
</evidence>
<protein>
    <submittedName>
        <fullName evidence="7">Uncharacterized protein</fullName>
    </submittedName>
</protein>
<evidence type="ECO:0000256" key="6">
    <source>
        <dbReference type="SAM" id="Phobius"/>
    </source>
</evidence>
<dbReference type="AlphaFoldDB" id="A0AA39HH26"/>
<organism evidence="7 8">
    <name type="scientific">Steinernema hermaphroditum</name>
    <dbReference type="NCBI Taxonomy" id="289476"/>
    <lineage>
        <taxon>Eukaryota</taxon>
        <taxon>Metazoa</taxon>
        <taxon>Ecdysozoa</taxon>
        <taxon>Nematoda</taxon>
        <taxon>Chromadorea</taxon>
        <taxon>Rhabditida</taxon>
        <taxon>Tylenchina</taxon>
        <taxon>Panagrolaimomorpha</taxon>
        <taxon>Strongyloidoidea</taxon>
        <taxon>Steinernematidae</taxon>
        <taxon>Steinernema</taxon>
    </lineage>
</organism>
<evidence type="ECO:0000256" key="5">
    <source>
        <dbReference type="ARBA" id="ARBA00023136"/>
    </source>
</evidence>
<evidence type="ECO:0000256" key="4">
    <source>
        <dbReference type="ARBA" id="ARBA00022989"/>
    </source>
</evidence>
<reference evidence="7" key="1">
    <citation type="submission" date="2023-06" db="EMBL/GenBank/DDBJ databases">
        <title>Genomic analysis of the entomopathogenic nematode Steinernema hermaphroditum.</title>
        <authorList>
            <person name="Schwarz E.M."/>
            <person name="Heppert J.K."/>
            <person name="Baniya A."/>
            <person name="Schwartz H.T."/>
            <person name="Tan C.-H."/>
            <person name="Antoshechkin I."/>
            <person name="Sternberg P.W."/>
            <person name="Goodrich-Blair H."/>
            <person name="Dillman A.R."/>
        </authorList>
    </citation>
    <scope>NUCLEOTIDE SEQUENCE</scope>
    <source>
        <strain evidence="7">PS9179</strain>
        <tissue evidence="7">Whole animal</tissue>
    </source>
</reference>
<dbReference type="EMBL" id="JAUCMV010000004">
    <property type="protein sequence ID" value="KAK0405726.1"/>
    <property type="molecule type" value="Genomic_DNA"/>
</dbReference>
<keyword evidence="8" id="KW-1185">Reference proteome</keyword>
<dbReference type="Pfam" id="PF01679">
    <property type="entry name" value="Pmp3"/>
    <property type="match status" value="1"/>
</dbReference>
<comment type="caution">
    <text evidence="7">The sequence shown here is derived from an EMBL/GenBank/DDBJ whole genome shotgun (WGS) entry which is preliminary data.</text>
</comment>
<dbReference type="InterPro" id="IPR000612">
    <property type="entry name" value="PMP3"/>
</dbReference>
<dbReference type="GO" id="GO:0016020">
    <property type="term" value="C:membrane"/>
    <property type="evidence" value="ECO:0007669"/>
    <property type="project" value="UniProtKB-SubCell"/>
</dbReference>
<dbReference type="Proteomes" id="UP001175271">
    <property type="component" value="Unassembled WGS sequence"/>
</dbReference>
<gene>
    <name evidence="7" type="ORF">QR680_018160</name>
</gene>
<keyword evidence="5 6" id="KW-0472">Membrane</keyword>
<evidence type="ECO:0000313" key="8">
    <source>
        <dbReference type="Proteomes" id="UP001175271"/>
    </source>
</evidence>
<keyword evidence="3 6" id="KW-0812">Transmembrane</keyword>
<accession>A0AA39HH26</accession>
<proteinExistence type="inferred from homology"/>
<evidence type="ECO:0000313" key="7">
    <source>
        <dbReference type="EMBL" id="KAK0405726.1"/>
    </source>
</evidence>
<feature type="transmembrane region" description="Helical" evidence="6">
    <location>
        <begin position="6"/>
        <end position="24"/>
    </location>
</feature>
<comment type="similarity">
    <text evidence="2">Belongs to the UPF0057 (PMP3) family.</text>
</comment>
<sequence length="66" mass="7623">MGQVDVLEVLLIIFYPCLGIWYHAKECNIHVYLCFVVTAFFYIPGFLYALIYCCMCHKNARGPAAR</sequence>
<evidence type="ECO:0000256" key="1">
    <source>
        <dbReference type="ARBA" id="ARBA00004370"/>
    </source>
</evidence>
<feature type="transmembrane region" description="Helical" evidence="6">
    <location>
        <begin position="31"/>
        <end position="51"/>
    </location>
</feature>